<evidence type="ECO:0000256" key="2">
    <source>
        <dbReference type="ARBA" id="ARBA00009142"/>
    </source>
</evidence>
<comment type="similarity">
    <text evidence="2 8">Belongs to the 4-toluene sulfonate uptake permease (TSUP) (TC 2.A.102) family.</text>
</comment>
<evidence type="ECO:0000256" key="1">
    <source>
        <dbReference type="ARBA" id="ARBA00004651"/>
    </source>
</evidence>
<comment type="subcellular location">
    <subcellularLocation>
        <location evidence="1 8">Cell membrane</location>
        <topology evidence="1 8">Multi-pass membrane protein</topology>
    </subcellularLocation>
</comment>
<feature type="transmembrane region" description="Helical" evidence="8">
    <location>
        <begin position="77"/>
        <end position="96"/>
    </location>
</feature>
<evidence type="ECO:0000256" key="4">
    <source>
        <dbReference type="ARBA" id="ARBA00022475"/>
    </source>
</evidence>
<gene>
    <name evidence="9" type="ORF">SHEWBE_2148</name>
</gene>
<feature type="transmembrane region" description="Helical" evidence="8">
    <location>
        <begin position="196"/>
        <end position="223"/>
    </location>
</feature>
<dbReference type="Proteomes" id="UP000250123">
    <property type="component" value="Chromosome SHEWBE"/>
</dbReference>
<evidence type="ECO:0000313" key="9">
    <source>
        <dbReference type="EMBL" id="SQH76114.1"/>
    </source>
</evidence>
<evidence type="ECO:0000256" key="6">
    <source>
        <dbReference type="ARBA" id="ARBA00022989"/>
    </source>
</evidence>
<organism evidence="9 10">
    <name type="scientific">Shewanella benthica</name>
    <dbReference type="NCBI Taxonomy" id="43661"/>
    <lineage>
        <taxon>Bacteria</taxon>
        <taxon>Pseudomonadati</taxon>
        <taxon>Pseudomonadota</taxon>
        <taxon>Gammaproteobacteria</taxon>
        <taxon>Alteromonadales</taxon>
        <taxon>Shewanellaceae</taxon>
        <taxon>Shewanella</taxon>
    </lineage>
</organism>
<keyword evidence="3" id="KW-0813">Transport</keyword>
<proteinExistence type="inferred from homology"/>
<keyword evidence="6 8" id="KW-1133">Transmembrane helix</keyword>
<evidence type="ECO:0000313" key="10">
    <source>
        <dbReference type="Proteomes" id="UP000250123"/>
    </source>
</evidence>
<dbReference type="PANTHER" id="PTHR30269">
    <property type="entry name" value="TRANSMEMBRANE PROTEIN YFCA"/>
    <property type="match status" value="1"/>
</dbReference>
<keyword evidence="7 8" id="KW-0472">Membrane</keyword>
<keyword evidence="5 8" id="KW-0812">Transmembrane</keyword>
<keyword evidence="4 8" id="KW-1003">Cell membrane</keyword>
<accession>A0A330M3W5</accession>
<dbReference type="InterPro" id="IPR002781">
    <property type="entry name" value="TM_pro_TauE-like"/>
</dbReference>
<dbReference type="EMBL" id="LS483452">
    <property type="protein sequence ID" value="SQH76114.1"/>
    <property type="molecule type" value="Genomic_DNA"/>
</dbReference>
<evidence type="ECO:0000256" key="8">
    <source>
        <dbReference type="RuleBase" id="RU363041"/>
    </source>
</evidence>
<evidence type="ECO:0000256" key="5">
    <source>
        <dbReference type="ARBA" id="ARBA00022692"/>
    </source>
</evidence>
<dbReference type="KEGG" id="sbk:SHEWBE_2148"/>
<protein>
    <recommendedName>
        <fullName evidence="8">Probable membrane transporter protein</fullName>
    </recommendedName>
</protein>
<dbReference type="Pfam" id="PF01925">
    <property type="entry name" value="TauE"/>
    <property type="match status" value="1"/>
</dbReference>
<dbReference type="AlphaFoldDB" id="A0A330M3W5"/>
<dbReference type="GO" id="GO:0005886">
    <property type="term" value="C:plasma membrane"/>
    <property type="evidence" value="ECO:0007669"/>
    <property type="project" value="UniProtKB-SubCell"/>
</dbReference>
<name>A0A330M3W5_9GAMM</name>
<evidence type="ECO:0000256" key="3">
    <source>
        <dbReference type="ARBA" id="ARBA00022448"/>
    </source>
</evidence>
<dbReference type="OrthoDB" id="554695at2"/>
<evidence type="ECO:0000256" key="7">
    <source>
        <dbReference type="ARBA" id="ARBA00023136"/>
    </source>
</evidence>
<feature type="transmembrane region" description="Helical" evidence="8">
    <location>
        <begin position="103"/>
        <end position="121"/>
    </location>
</feature>
<dbReference type="RefSeq" id="WP_112352399.1">
    <property type="nucleotide sequence ID" value="NZ_LS483452.1"/>
</dbReference>
<feature type="transmembrane region" description="Helical" evidence="8">
    <location>
        <begin position="12"/>
        <end position="39"/>
    </location>
</feature>
<feature type="transmembrane region" description="Helical" evidence="8">
    <location>
        <begin position="235"/>
        <end position="256"/>
    </location>
</feature>
<reference evidence="10" key="1">
    <citation type="submission" date="2018-06" db="EMBL/GenBank/DDBJ databases">
        <authorList>
            <person name="Cea G.-C."/>
            <person name="William W."/>
        </authorList>
    </citation>
    <scope>NUCLEOTIDE SEQUENCE [LARGE SCALE GENOMIC DNA]</scope>
    <source>
        <strain evidence="10">DB21MT-2</strain>
    </source>
</reference>
<dbReference type="InterPro" id="IPR052017">
    <property type="entry name" value="TSUP"/>
</dbReference>
<dbReference type="PANTHER" id="PTHR30269:SF25">
    <property type="entry name" value="MEMBRANE TRANSPORTER PROTEIN-RELATED"/>
    <property type="match status" value="1"/>
</dbReference>
<sequence>MDLLFEPSTWAILAGIGLLAGFIDAIAGGGGLLSIPALLTLGINPHTALGTNKLAACFGSSTAAYTYYKQNLFTPHLWYYTFIATFFGAVAGTFIVSLIDSRWLEKLLPLMIMIIAIYTLLKPNAMGCNTFTPLKQPASKIKQWLQGFPLGFYDGFAGPGTGAFWTITSTTYHKLPLLHSCGLARTMTFTSNLTSLVIFITLGQVNVIIGLFMGLCMMLGSFIGAKTAIKFGVQFIRPAFITLVLFIAAKLAWNAWVSR</sequence>